<dbReference type="InterPro" id="IPR022764">
    <property type="entry name" value="Peptidase_S54_rhomboid_dom"/>
</dbReference>
<dbReference type="AlphaFoldDB" id="A0A074TES4"/>
<keyword evidence="2 5" id="KW-0812">Transmembrane</keyword>
<keyword evidence="7" id="KW-0645">Protease</keyword>
<gene>
    <name evidence="7" type="ORF">DL1_18750</name>
</gene>
<dbReference type="eggNOG" id="COG0705">
    <property type="taxonomic scope" value="Bacteria"/>
</dbReference>
<accession>A0A074TES4</accession>
<dbReference type="PANTHER" id="PTHR43066:SF11">
    <property type="entry name" value="PEPTIDASE S54 RHOMBOID DOMAIN-CONTAINING PROTEIN"/>
    <property type="match status" value="1"/>
</dbReference>
<name>A0A074TES4_9RHOB</name>
<keyword evidence="7" id="KW-0378">Hydrolase</keyword>
<dbReference type="RefSeq" id="WP_038064594.1">
    <property type="nucleotide sequence ID" value="NZ_FOVB01000001.1"/>
</dbReference>
<evidence type="ECO:0000256" key="4">
    <source>
        <dbReference type="ARBA" id="ARBA00023136"/>
    </source>
</evidence>
<dbReference type="InterPro" id="IPR035952">
    <property type="entry name" value="Rhomboid-like_sf"/>
</dbReference>
<dbReference type="GO" id="GO:0006508">
    <property type="term" value="P:proteolysis"/>
    <property type="evidence" value="ECO:0007669"/>
    <property type="project" value="UniProtKB-KW"/>
</dbReference>
<evidence type="ECO:0000313" key="7">
    <source>
        <dbReference type="EMBL" id="KEP70169.1"/>
    </source>
</evidence>
<dbReference type="STRING" id="1185766.SAMN05216224_101409"/>
<organism evidence="7 8">
    <name type="scientific">Thioclava dalianensis</name>
    <dbReference type="NCBI Taxonomy" id="1185766"/>
    <lineage>
        <taxon>Bacteria</taxon>
        <taxon>Pseudomonadati</taxon>
        <taxon>Pseudomonadota</taxon>
        <taxon>Alphaproteobacteria</taxon>
        <taxon>Rhodobacterales</taxon>
        <taxon>Paracoccaceae</taxon>
        <taxon>Thioclava</taxon>
    </lineage>
</organism>
<keyword evidence="3 5" id="KW-1133">Transmembrane helix</keyword>
<comment type="subcellular location">
    <subcellularLocation>
        <location evidence="1">Membrane</location>
        <topology evidence="1">Multi-pass membrane protein</topology>
    </subcellularLocation>
</comment>
<dbReference type="EMBL" id="JHEH01000007">
    <property type="protein sequence ID" value="KEP70169.1"/>
    <property type="molecule type" value="Genomic_DNA"/>
</dbReference>
<feature type="transmembrane region" description="Helical" evidence="5">
    <location>
        <begin position="80"/>
        <end position="102"/>
    </location>
</feature>
<proteinExistence type="predicted"/>
<dbReference type="SUPFAM" id="SSF144091">
    <property type="entry name" value="Rhomboid-like"/>
    <property type="match status" value="1"/>
</dbReference>
<evidence type="ECO:0000259" key="6">
    <source>
        <dbReference type="Pfam" id="PF01694"/>
    </source>
</evidence>
<dbReference type="GO" id="GO:0016020">
    <property type="term" value="C:membrane"/>
    <property type="evidence" value="ECO:0007669"/>
    <property type="project" value="UniProtKB-SubCell"/>
</dbReference>
<evidence type="ECO:0000256" key="3">
    <source>
        <dbReference type="ARBA" id="ARBA00022989"/>
    </source>
</evidence>
<feature type="domain" description="Peptidase S54 rhomboid" evidence="6">
    <location>
        <begin position="74"/>
        <end position="214"/>
    </location>
</feature>
<dbReference type="Pfam" id="PF01694">
    <property type="entry name" value="Rhomboid"/>
    <property type="match status" value="1"/>
</dbReference>
<evidence type="ECO:0000256" key="1">
    <source>
        <dbReference type="ARBA" id="ARBA00004141"/>
    </source>
</evidence>
<keyword evidence="8" id="KW-1185">Reference proteome</keyword>
<reference evidence="7 8" key="1">
    <citation type="submission" date="2014-03" db="EMBL/GenBank/DDBJ databases">
        <title>The draft genome sequence of Thioclava dalianensis DLFJ1-1.</title>
        <authorList>
            <person name="Lai Q."/>
            <person name="Shao Z."/>
        </authorList>
    </citation>
    <scope>NUCLEOTIDE SEQUENCE [LARGE SCALE GENOMIC DNA]</scope>
    <source>
        <strain evidence="7 8">DLFJ1-1</strain>
    </source>
</reference>
<feature type="transmembrane region" description="Helical" evidence="5">
    <location>
        <begin position="139"/>
        <end position="160"/>
    </location>
</feature>
<dbReference type="OrthoDB" id="7836448at2"/>
<feature type="transmembrane region" description="Helical" evidence="5">
    <location>
        <begin position="16"/>
        <end position="39"/>
    </location>
</feature>
<feature type="transmembrane region" description="Helical" evidence="5">
    <location>
        <begin position="196"/>
        <end position="218"/>
    </location>
</feature>
<dbReference type="Gene3D" id="1.20.1540.10">
    <property type="entry name" value="Rhomboid-like"/>
    <property type="match status" value="1"/>
</dbReference>
<protein>
    <submittedName>
        <fullName evidence="7">Protease</fullName>
    </submittedName>
</protein>
<feature type="transmembrane region" description="Helical" evidence="5">
    <location>
        <begin position="109"/>
        <end position="133"/>
    </location>
</feature>
<sequence length="228" mass="24656">MHPGYDEHPINPLPPVVWLLALPIIATELFFALGSTGLIGGGAAAGWRLDALQTFAFSPQVMRAMVETGQYPPQQLMRLVTYPFVHGSVTQAIFVLVFLLALGKMVGELFSNLAVAVVFLGSSVIGAFVYAALPFTQAGLYGGYPGDYGLIGAFTWILWTRLAMENANRLRAFSLIGALMGIQLIFAALFGARPDWLADVVGFVAGFGLSFFVAPGGMRRALERLRRR</sequence>
<keyword evidence="4 5" id="KW-0472">Membrane</keyword>
<evidence type="ECO:0000256" key="2">
    <source>
        <dbReference type="ARBA" id="ARBA00022692"/>
    </source>
</evidence>
<evidence type="ECO:0000256" key="5">
    <source>
        <dbReference type="SAM" id="Phobius"/>
    </source>
</evidence>
<feature type="transmembrane region" description="Helical" evidence="5">
    <location>
        <begin position="172"/>
        <end position="190"/>
    </location>
</feature>
<dbReference type="PANTHER" id="PTHR43066">
    <property type="entry name" value="RHOMBOID-RELATED PROTEIN"/>
    <property type="match status" value="1"/>
</dbReference>
<dbReference type="GO" id="GO:0004252">
    <property type="term" value="F:serine-type endopeptidase activity"/>
    <property type="evidence" value="ECO:0007669"/>
    <property type="project" value="InterPro"/>
</dbReference>
<evidence type="ECO:0000313" key="8">
    <source>
        <dbReference type="Proteomes" id="UP000027725"/>
    </source>
</evidence>
<dbReference type="Proteomes" id="UP000027725">
    <property type="component" value="Unassembled WGS sequence"/>
</dbReference>
<comment type="caution">
    <text evidence="7">The sequence shown here is derived from an EMBL/GenBank/DDBJ whole genome shotgun (WGS) entry which is preliminary data.</text>
</comment>